<evidence type="ECO:0000256" key="6">
    <source>
        <dbReference type="ARBA" id="ARBA00023136"/>
    </source>
</evidence>
<evidence type="ECO:0000256" key="7">
    <source>
        <dbReference type="RuleBase" id="RU363032"/>
    </source>
</evidence>
<feature type="transmembrane region" description="Helical" evidence="7">
    <location>
        <begin position="205"/>
        <end position="224"/>
    </location>
</feature>
<accession>A0A832I5S6</accession>
<dbReference type="AlphaFoldDB" id="A0A832I5S6"/>
<sequence>MKGYLFLLPGLSMFALWLLIPIAFSLYLSFHEWTMVDPLKPFVGLENFLNVVKDKDLMRSLKNTLVYTLNVPIGMAISLGVALLMNKKIKGINLLRLLYFLPSISSFVAISMVWQWIYNPEFGLLNYLLSLFKIPPQRWLSDPKTAMLSIIIMTVWMNLGYQMVIYLAGLKGIPNYLYEVAALDGANGWQKFWHITLPMLQPTTVFLLITSVIGSFQVFTPIYVMTQGGPAGATNVFVYHIYNTAWKGFRMGYASAQSWFLFMLIFVASFIQFRLMGKTFYEE</sequence>
<organism evidence="9">
    <name type="scientific">Pseudothermotoga hypogea</name>
    <dbReference type="NCBI Taxonomy" id="57487"/>
    <lineage>
        <taxon>Bacteria</taxon>
        <taxon>Thermotogati</taxon>
        <taxon>Thermotogota</taxon>
        <taxon>Thermotogae</taxon>
        <taxon>Thermotogales</taxon>
        <taxon>Thermotogaceae</taxon>
        <taxon>Pseudothermotoga</taxon>
    </lineage>
</organism>
<dbReference type="PROSITE" id="PS50928">
    <property type="entry name" value="ABC_TM1"/>
    <property type="match status" value="1"/>
</dbReference>
<dbReference type="Pfam" id="PF00528">
    <property type="entry name" value="BPD_transp_1"/>
    <property type="match status" value="1"/>
</dbReference>
<dbReference type="EMBL" id="DTKQ01000012">
    <property type="protein sequence ID" value="HGZ78602.1"/>
    <property type="molecule type" value="Genomic_DNA"/>
</dbReference>
<evidence type="ECO:0000256" key="3">
    <source>
        <dbReference type="ARBA" id="ARBA00022475"/>
    </source>
</evidence>
<reference evidence="9" key="1">
    <citation type="journal article" date="2020" name="mSystems">
        <title>Genome- and Community-Level Interaction Insights into Carbon Utilization and Element Cycling Functions of Hydrothermarchaeota in Hydrothermal Sediment.</title>
        <authorList>
            <person name="Zhou Z."/>
            <person name="Liu Y."/>
            <person name="Xu W."/>
            <person name="Pan J."/>
            <person name="Luo Z.H."/>
            <person name="Li M."/>
        </authorList>
    </citation>
    <scope>NUCLEOTIDE SEQUENCE [LARGE SCALE GENOMIC DNA]</scope>
    <source>
        <strain evidence="9">SpSt-86</strain>
    </source>
</reference>
<comment type="caution">
    <text evidence="9">The sequence shown here is derived from an EMBL/GenBank/DDBJ whole genome shotgun (WGS) entry which is preliminary data.</text>
</comment>
<feature type="transmembrane region" description="Helical" evidence="7">
    <location>
        <begin position="259"/>
        <end position="277"/>
    </location>
</feature>
<keyword evidence="6 7" id="KW-0472">Membrane</keyword>
<feature type="domain" description="ABC transmembrane type-1" evidence="8">
    <location>
        <begin position="60"/>
        <end position="272"/>
    </location>
</feature>
<dbReference type="PANTHER" id="PTHR30193">
    <property type="entry name" value="ABC TRANSPORTER PERMEASE PROTEIN"/>
    <property type="match status" value="1"/>
</dbReference>
<name>A0A832I5S6_9THEM</name>
<comment type="similarity">
    <text evidence="7">Belongs to the binding-protein-dependent transport system permease family.</text>
</comment>
<feature type="transmembrane region" description="Helical" evidence="7">
    <location>
        <begin position="65"/>
        <end position="85"/>
    </location>
</feature>
<evidence type="ECO:0000256" key="2">
    <source>
        <dbReference type="ARBA" id="ARBA00022448"/>
    </source>
</evidence>
<protein>
    <submittedName>
        <fullName evidence="9">Sugar ABC transporter permease</fullName>
    </submittedName>
</protein>
<dbReference type="GO" id="GO:0005886">
    <property type="term" value="C:plasma membrane"/>
    <property type="evidence" value="ECO:0007669"/>
    <property type="project" value="UniProtKB-SubCell"/>
</dbReference>
<proteinExistence type="inferred from homology"/>
<evidence type="ECO:0000313" key="9">
    <source>
        <dbReference type="EMBL" id="HGZ78602.1"/>
    </source>
</evidence>
<dbReference type="InterPro" id="IPR000515">
    <property type="entry name" value="MetI-like"/>
</dbReference>
<dbReference type="Gene3D" id="1.10.3720.10">
    <property type="entry name" value="MetI-like"/>
    <property type="match status" value="1"/>
</dbReference>
<keyword evidence="3" id="KW-1003">Cell membrane</keyword>
<evidence type="ECO:0000256" key="4">
    <source>
        <dbReference type="ARBA" id="ARBA00022692"/>
    </source>
</evidence>
<dbReference type="PANTHER" id="PTHR30193:SF37">
    <property type="entry name" value="INNER MEMBRANE ABC TRANSPORTER PERMEASE PROTEIN YCJO"/>
    <property type="match status" value="1"/>
</dbReference>
<feature type="transmembrane region" description="Helical" evidence="7">
    <location>
        <begin position="146"/>
        <end position="168"/>
    </location>
</feature>
<dbReference type="InterPro" id="IPR035906">
    <property type="entry name" value="MetI-like_sf"/>
</dbReference>
<keyword evidence="2 7" id="KW-0813">Transport</keyword>
<keyword evidence="4 7" id="KW-0812">Transmembrane</keyword>
<evidence type="ECO:0000259" key="8">
    <source>
        <dbReference type="PROSITE" id="PS50928"/>
    </source>
</evidence>
<evidence type="ECO:0000256" key="5">
    <source>
        <dbReference type="ARBA" id="ARBA00022989"/>
    </source>
</evidence>
<keyword evidence="5 7" id="KW-1133">Transmembrane helix</keyword>
<comment type="subcellular location">
    <subcellularLocation>
        <location evidence="1 7">Cell membrane</location>
        <topology evidence="1 7">Multi-pass membrane protein</topology>
    </subcellularLocation>
</comment>
<dbReference type="InterPro" id="IPR051393">
    <property type="entry name" value="ABC_transporter_permease"/>
</dbReference>
<dbReference type="SUPFAM" id="SSF161098">
    <property type="entry name" value="MetI-like"/>
    <property type="match status" value="1"/>
</dbReference>
<evidence type="ECO:0000256" key="1">
    <source>
        <dbReference type="ARBA" id="ARBA00004651"/>
    </source>
</evidence>
<dbReference type="GO" id="GO:0055085">
    <property type="term" value="P:transmembrane transport"/>
    <property type="evidence" value="ECO:0007669"/>
    <property type="project" value="InterPro"/>
</dbReference>
<gene>
    <name evidence="9" type="ORF">ENW55_01285</name>
</gene>
<feature type="transmembrane region" description="Helical" evidence="7">
    <location>
        <begin position="97"/>
        <end position="117"/>
    </location>
</feature>
<dbReference type="CDD" id="cd06261">
    <property type="entry name" value="TM_PBP2"/>
    <property type="match status" value="1"/>
</dbReference>